<dbReference type="EMBL" id="JAKMXF010000096">
    <property type="protein sequence ID" value="KAI6658353.1"/>
    <property type="molecule type" value="Genomic_DNA"/>
</dbReference>
<dbReference type="Proteomes" id="UP001165289">
    <property type="component" value="Unassembled WGS sequence"/>
</dbReference>
<sequence length="90" mass="10121">MATRDSEQPTHSNWDLVDEQTLREDISLPTYSFMQDPYQSSDEILTDDEDDANFCGGPASIEEATPSIPQQFFFPPKEPSPKSTKGNGHR</sequence>
<accession>A0AAV7KAV0</accession>
<organism evidence="2 3">
    <name type="scientific">Oopsacas minuta</name>
    <dbReference type="NCBI Taxonomy" id="111878"/>
    <lineage>
        <taxon>Eukaryota</taxon>
        <taxon>Metazoa</taxon>
        <taxon>Porifera</taxon>
        <taxon>Hexactinellida</taxon>
        <taxon>Hexasterophora</taxon>
        <taxon>Lyssacinosida</taxon>
        <taxon>Leucopsacidae</taxon>
        <taxon>Oopsacas</taxon>
    </lineage>
</organism>
<reference evidence="2 3" key="1">
    <citation type="journal article" date="2023" name="BMC Biol.">
        <title>The compact genome of the sponge Oopsacas minuta (Hexactinellida) is lacking key metazoan core genes.</title>
        <authorList>
            <person name="Santini S."/>
            <person name="Schenkelaars Q."/>
            <person name="Jourda C."/>
            <person name="Duchesne M."/>
            <person name="Belahbib H."/>
            <person name="Rocher C."/>
            <person name="Selva M."/>
            <person name="Riesgo A."/>
            <person name="Vervoort M."/>
            <person name="Leys S.P."/>
            <person name="Kodjabachian L."/>
            <person name="Le Bivic A."/>
            <person name="Borchiellini C."/>
            <person name="Claverie J.M."/>
            <person name="Renard E."/>
        </authorList>
    </citation>
    <scope>NUCLEOTIDE SEQUENCE [LARGE SCALE GENOMIC DNA]</scope>
    <source>
        <strain evidence="2">SPO-2</strain>
    </source>
</reference>
<evidence type="ECO:0000256" key="1">
    <source>
        <dbReference type="SAM" id="MobiDB-lite"/>
    </source>
</evidence>
<feature type="region of interest" description="Disordered" evidence="1">
    <location>
        <begin position="68"/>
        <end position="90"/>
    </location>
</feature>
<evidence type="ECO:0000313" key="3">
    <source>
        <dbReference type="Proteomes" id="UP001165289"/>
    </source>
</evidence>
<gene>
    <name evidence="2" type="ORF">LOD99_11076</name>
</gene>
<keyword evidence="3" id="KW-1185">Reference proteome</keyword>
<comment type="caution">
    <text evidence="2">The sequence shown here is derived from an EMBL/GenBank/DDBJ whole genome shotgun (WGS) entry which is preliminary data.</text>
</comment>
<dbReference type="AlphaFoldDB" id="A0AAV7KAV0"/>
<name>A0AAV7KAV0_9METZ</name>
<evidence type="ECO:0000313" key="2">
    <source>
        <dbReference type="EMBL" id="KAI6658353.1"/>
    </source>
</evidence>
<proteinExistence type="predicted"/>
<protein>
    <submittedName>
        <fullName evidence="2">Uncharacterized protein</fullName>
    </submittedName>
</protein>